<dbReference type="AlphaFoldDB" id="A0A9N8HJ77"/>
<comment type="caution">
    <text evidence="2">The sequence shown here is derived from an EMBL/GenBank/DDBJ whole genome shotgun (WGS) entry which is preliminary data.</text>
</comment>
<accession>A0A9N8HJ77</accession>
<dbReference type="EMBL" id="CAICTM010000641">
    <property type="protein sequence ID" value="CAB9514255.1"/>
    <property type="molecule type" value="Genomic_DNA"/>
</dbReference>
<protein>
    <recommendedName>
        <fullName evidence="1">HNH nuclease domain-containing protein</fullName>
    </recommendedName>
</protein>
<name>A0A9N8HJ77_9STRA</name>
<sequence>MNLTLVDLQETDIDDPRNLLRLHGDIENNFDRFFLTFVPSGNDFILKVLDPTIRGRPWGRLLAAHSILSHRKARKDGNLPEDQLSAAEVSAKELMEFSLDEPAQFRLKMILDNPTT</sequence>
<keyword evidence="3" id="KW-1185">Reference proteome</keyword>
<reference evidence="2" key="1">
    <citation type="submission" date="2020-06" db="EMBL/GenBank/DDBJ databases">
        <authorList>
            <consortium name="Plant Systems Biology data submission"/>
        </authorList>
    </citation>
    <scope>NUCLEOTIDE SEQUENCE</scope>
    <source>
        <strain evidence="2">D6</strain>
    </source>
</reference>
<organism evidence="2 3">
    <name type="scientific">Seminavis robusta</name>
    <dbReference type="NCBI Taxonomy" id="568900"/>
    <lineage>
        <taxon>Eukaryota</taxon>
        <taxon>Sar</taxon>
        <taxon>Stramenopiles</taxon>
        <taxon>Ochrophyta</taxon>
        <taxon>Bacillariophyta</taxon>
        <taxon>Bacillariophyceae</taxon>
        <taxon>Bacillariophycidae</taxon>
        <taxon>Naviculales</taxon>
        <taxon>Naviculaceae</taxon>
        <taxon>Seminavis</taxon>
    </lineage>
</organism>
<gene>
    <name evidence="2" type="ORF">SEMRO_642_G180140.1</name>
</gene>
<dbReference type="Pfam" id="PF13391">
    <property type="entry name" value="HNH_2"/>
    <property type="match status" value="1"/>
</dbReference>
<dbReference type="InterPro" id="IPR003615">
    <property type="entry name" value="HNH_nuc"/>
</dbReference>
<proteinExistence type="predicted"/>
<dbReference type="OrthoDB" id="10030765at2759"/>
<evidence type="ECO:0000313" key="2">
    <source>
        <dbReference type="EMBL" id="CAB9514255.1"/>
    </source>
</evidence>
<feature type="domain" description="HNH nuclease" evidence="1">
    <location>
        <begin position="9"/>
        <end position="38"/>
    </location>
</feature>
<evidence type="ECO:0000313" key="3">
    <source>
        <dbReference type="Proteomes" id="UP001153069"/>
    </source>
</evidence>
<evidence type="ECO:0000259" key="1">
    <source>
        <dbReference type="Pfam" id="PF13391"/>
    </source>
</evidence>
<dbReference type="Proteomes" id="UP001153069">
    <property type="component" value="Unassembled WGS sequence"/>
</dbReference>